<evidence type="ECO:0000313" key="4">
    <source>
        <dbReference type="Proteomes" id="UP000694853"/>
    </source>
</evidence>
<keyword evidence="4" id="KW-1185">Reference proteome</keyword>
<feature type="region of interest" description="Disordered" evidence="1">
    <location>
        <begin position="89"/>
        <end position="116"/>
    </location>
</feature>
<dbReference type="PANTHER" id="PTHR35094">
    <property type="entry name" value="LEUCINE-RICH REPEAT EXTENSIN-LIKE PROTEIN 2"/>
    <property type="match status" value="1"/>
</dbReference>
<name>A0A8B8M0F1_ABRPR</name>
<sequence>MSIKIRQIKAPIILNLILLLISVTLPIKDVDSRKLDETTNNGNEKCAPCGGNTPSPPPIIYPSPPPPILYPSPPPPILYPSPPPPLIYLSPPPPSPNKPPSVYYPPPPSPKKPPSGYYPPPSPSYNIYNTGPPGNLYPIVENFNRARPRHHFSLLLFLPLLLALLVIGM</sequence>
<reference evidence="4" key="1">
    <citation type="journal article" date="2019" name="Toxins">
        <title>Detection of Abrin-Like and Prepropulchellin-Like Toxin Genes and Transcripts Using Whole Genome Sequencing and Full-Length Transcript Sequencing of Abrus precatorius.</title>
        <authorList>
            <person name="Hovde B.T."/>
            <person name="Daligault H.E."/>
            <person name="Hanschen E.R."/>
            <person name="Kunde Y.A."/>
            <person name="Johnson M.B."/>
            <person name="Starkenburg S.R."/>
            <person name="Johnson S.L."/>
        </authorList>
    </citation>
    <scope>NUCLEOTIDE SEQUENCE [LARGE SCALE GENOMIC DNA]</scope>
</reference>
<protein>
    <submittedName>
        <fullName evidence="5">Extensin-1-like</fullName>
    </submittedName>
</protein>
<feature type="signal peptide" evidence="3">
    <location>
        <begin position="1"/>
        <end position="32"/>
    </location>
</feature>
<feature type="transmembrane region" description="Helical" evidence="2">
    <location>
        <begin position="151"/>
        <end position="168"/>
    </location>
</feature>
<feature type="compositionally biased region" description="Pro residues" evidence="1">
    <location>
        <begin position="54"/>
        <end position="67"/>
    </location>
</feature>
<evidence type="ECO:0000313" key="5">
    <source>
        <dbReference type="RefSeq" id="XP_027362126.1"/>
    </source>
</evidence>
<gene>
    <name evidence="5" type="primary">LOC113869832</name>
</gene>
<dbReference type="OrthoDB" id="1728036at2759"/>
<proteinExistence type="predicted"/>
<keyword evidence="3" id="KW-0732">Signal</keyword>
<evidence type="ECO:0000256" key="2">
    <source>
        <dbReference type="SAM" id="Phobius"/>
    </source>
</evidence>
<dbReference type="KEGG" id="aprc:113869832"/>
<feature type="region of interest" description="Disordered" evidence="1">
    <location>
        <begin position="34"/>
        <end position="67"/>
    </location>
</feature>
<keyword evidence="2" id="KW-0472">Membrane</keyword>
<dbReference type="AlphaFoldDB" id="A0A8B8M0F1"/>
<dbReference type="GeneID" id="113869832"/>
<dbReference type="PANTHER" id="PTHR35094:SF1">
    <property type="entry name" value="PROTEIN, PUTATIVE-RELATED"/>
    <property type="match status" value="1"/>
</dbReference>
<accession>A0A8B8M0F1</accession>
<dbReference type="Proteomes" id="UP000694853">
    <property type="component" value="Unplaced"/>
</dbReference>
<dbReference type="RefSeq" id="XP_027362126.1">
    <property type="nucleotide sequence ID" value="XM_027506325.1"/>
</dbReference>
<evidence type="ECO:0000256" key="3">
    <source>
        <dbReference type="SAM" id="SignalP"/>
    </source>
</evidence>
<feature type="chain" id="PRO_5034328242" evidence="3">
    <location>
        <begin position="33"/>
        <end position="169"/>
    </location>
</feature>
<keyword evidence="2" id="KW-0812">Transmembrane</keyword>
<evidence type="ECO:0000256" key="1">
    <source>
        <dbReference type="SAM" id="MobiDB-lite"/>
    </source>
</evidence>
<organism evidence="4 5">
    <name type="scientific">Abrus precatorius</name>
    <name type="common">Indian licorice</name>
    <name type="synonym">Glycine abrus</name>
    <dbReference type="NCBI Taxonomy" id="3816"/>
    <lineage>
        <taxon>Eukaryota</taxon>
        <taxon>Viridiplantae</taxon>
        <taxon>Streptophyta</taxon>
        <taxon>Embryophyta</taxon>
        <taxon>Tracheophyta</taxon>
        <taxon>Spermatophyta</taxon>
        <taxon>Magnoliopsida</taxon>
        <taxon>eudicotyledons</taxon>
        <taxon>Gunneridae</taxon>
        <taxon>Pentapetalae</taxon>
        <taxon>rosids</taxon>
        <taxon>fabids</taxon>
        <taxon>Fabales</taxon>
        <taxon>Fabaceae</taxon>
        <taxon>Papilionoideae</taxon>
        <taxon>50 kb inversion clade</taxon>
        <taxon>NPAAA clade</taxon>
        <taxon>indigoferoid/millettioid clade</taxon>
        <taxon>Abreae</taxon>
        <taxon>Abrus</taxon>
    </lineage>
</organism>
<reference evidence="5" key="2">
    <citation type="submission" date="2025-08" db="UniProtKB">
        <authorList>
            <consortium name="RefSeq"/>
        </authorList>
    </citation>
    <scope>IDENTIFICATION</scope>
    <source>
        <tissue evidence="5">Young leaves</tissue>
    </source>
</reference>
<keyword evidence="2" id="KW-1133">Transmembrane helix</keyword>
<dbReference type="PRINTS" id="PR01217">
    <property type="entry name" value="PRICHEXTENSN"/>
</dbReference>